<dbReference type="Proteomes" id="UP001610861">
    <property type="component" value="Unassembled WGS sequence"/>
</dbReference>
<protein>
    <submittedName>
        <fullName evidence="1">Uncharacterized protein</fullName>
    </submittedName>
</protein>
<evidence type="ECO:0000313" key="1">
    <source>
        <dbReference type="EMBL" id="MFH8253280.1"/>
    </source>
</evidence>
<dbReference type="RefSeq" id="WP_397558704.1">
    <property type="nucleotide sequence ID" value="NZ_JBIQWL010000021.1"/>
</dbReference>
<keyword evidence="2" id="KW-1185">Reference proteome</keyword>
<sequence>MTLPSLENLAYPAGEDGEHPGGGHCAWLGGATREEDRVAIVDQYATALRVLVDAAAASGDGWGLTRPILFAVHQLCENALDVANDHAGVTVSRRSKDRHSLAVKMAAAVTGGVYAGLTLEERQWCERFVETIVPLTGNGFPGRYAGATVSGRQLDELWCCINPAALRDAATAFAGLTIRRVAELDERAAEISAP</sequence>
<proteinExistence type="predicted"/>
<evidence type="ECO:0000313" key="2">
    <source>
        <dbReference type="Proteomes" id="UP001610861"/>
    </source>
</evidence>
<reference evidence="1 2" key="1">
    <citation type="submission" date="2024-09" db="EMBL/GenBank/DDBJ databases">
        <authorList>
            <person name="Pan X."/>
        </authorList>
    </citation>
    <scope>NUCLEOTIDE SEQUENCE [LARGE SCALE GENOMIC DNA]</scope>
    <source>
        <strain evidence="1 2">B2969</strain>
    </source>
</reference>
<gene>
    <name evidence="1" type="ORF">ACH3VR_23135</name>
</gene>
<organism evidence="1 2">
    <name type="scientific">Microbacterium alkaliflavum</name>
    <dbReference type="NCBI Taxonomy" id="3248839"/>
    <lineage>
        <taxon>Bacteria</taxon>
        <taxon>Bacillati</taxon>
        <taxon>Actinomycetota</taxon>
        <taxon>Actinomycetes</taxon>
        <taxon>Micrococcales</taxon>
        <taxon>Microbacteriaceae</taxon>
        <taxon>Microbacterium</taxon>
    </lineage>
</organism>
<name>A0ABW7QEH2_9MICO</name>
<accession>A0ABW7QEH2</accession>
<dbReference type="EMBL" id="JBIQWL010000021">
    <property type="protein sequence ID" value="MFH8253280.1"/>
    <property type="molecule type" value="Genomic_DNA"/>
</dbReference>
<comment type="caution">
    <text evidence="1">The sequence shown here is derived from an EMBL/GenBank/DDBJ whole genome shotgun (WGS) entry which is preliminary data.</text>
</comment>